<dbReference type="Pfam" id="PF00440">
    <property type="entry name" value="TetR_N"/>
    <property type="match status" value="1"/>
</dbReference>
<reference evidence="4 5" key="1">
    <citation type="journal article" date="2019" name="Int. J. Syst. Evol. Microbiol.">
        <title>The Global Catalogue of Microorganisms (GCM) 10K type strain sequencing project: providing services to taxonomists for standard genome sequencing and annotation.</title>
        <authorList>
            <consortium name="The Broad Institute Genomics Platform"/>
            <consortium name="The Broad Institute Genome Sequencing Center for Infectious Disease"/>
            <person name="Wu L."/>
            <person name="Ma J."/>
        </authorList>
    </citation>
    <scope>NUCLEOTIDE SEQUENCE [LARGE SCALE GENOMIC DNA]</scope>
    <source>
        <strain evidence="4 5">LMG 29247</strain>
    </source>
</reference>
<dbReference type="Gene3D" id="1.10.357.10">
    <property type="entry name" value="Tetracycline Repressor, domain 2"/>
    <property type="match status" value="1"/>
</dbReference>
<organism evidence="4 5">
    <name type="scientific">Natrinema soli</name>
    <dbReference type="NCBI Taxonomy" id="1930624"/>
    <lineage>
        <taxon>Archaea</taxon>
        <taxon>Methanobacteriati</taxon>
        <taxon>Methanobacteriota</taxon>
        <taxon>Stenosarchaea group</taxon>
        <taxon>Halobacteria</taxon>
        <taxon>Halobacteriales</taxon>
        <taxon>Natrialbaceae</taxon>
        <taxon>Natrinema</taxon>
    </lineage>
</organism>
<dbReference type="Proteomes" id="UP001596383">
    <property type="component" value="Unassembled WGS sequence"/>
</dbReference>
<dbReference type="SUPFAM" id="SSF48498">
    <property type="entry name" value="Tetracyclin repressor-like, C-terminal domain"/>
    <property type="match status" value="1"/>
</dbReference>
<feature type="DNA-binding region" description="H-T-H motif" evidence="2">
    <location>
        <begin position="33"/>
        <end position="52"/>
    </location>
</feature>
<keyword evidence="5" id="KW-1185">Reference proteome</keyword>
<dbReference type="InterPro" id="IPR001647">
    <property type="entry name" value="HTH_TetR"/>
</dbReference>
<name>A0ABD5SSU5_9EURY</name>
<dbReference type="PANTHER" id="PTHR43479:SF11">
    <property type="entry name" value="ACREF_ENVCD OPERON REPRESSOR-RELATED"/>
    <property type="match status" value="1"/>
</dbReference>
<protein>
    <submittedName>
        <fullName evidence="4">TetR/AcrR family transcriptional regulator</fullName>
    </submittedName>
</protein>
<evidence type="ECO:0000256" key="2">
    <source>
        <dbReference type="PROSITE-ProRule" id="PRU00335"/>
    </source>
</evidence>
<evidence type="ECO:0000259" key="3">
    <source>
        <dbReference type="PROSITE" id="PS50977"/>
    </source>
</evidence>
<dbReference type="InterPro" id="IPR050624">
    <property type="entry name" value="HTH-type_Tx_Regulator"/>
</dbReference>
<evidence type="ECO:0000313" key="4">
    <source>
        <dbReference type="EMBL" id="MFC6766617.1"/>
    </source>
</evidence>
<dbReference type="GO" id="GO:0003677">
    <property type="term" value="F:DNA binding"/>
    <property type="evidence" value="ECO:0007669"/>
    <property type="project" value="UniProtKB-UniRule"/>
</dbReference>
<dbReference type="SUPFAM" id="SSF46689">
    <property type="entry name" value="Homeodomain-like"/>
    <property type="match status" value="1"/>
</dbReference>
<dbReference type="InterPro" id="IPR036271">
    <property type="entry name" value="Tet_transcr_reg_TetR-rel_C_sf"/>
</dbReference>
<dbReference type="PROSITE" id="PS50977">
    <property type="entry name" value="HTH_TETR_2"/>
    <property type="match status" value="1"/>
</dbReference>
<gene>
    <name evidence="4" type="ORF">ACFQE6_16955</name>
</gene>
<dbReference type="AlphaFoldDB" id="A0ABD5SSU5"/>
<keyword evidence="1 2" id="KW-0238">DNA-binding</keyword>
<dbReference type="PANTHER" id="PTHR43479">
    <property type="entry name" value="ACREF/ENVCD OPERON REPRESSOR-RELATED"/>
    <property type="match status" value="1"/>
</dbReference>
<sequence length="211" mass="24603">MPTFTDAKRERVRESLRDAGREFFGRYGIDKTTISELTKTAEIGKGTFYQFYDSKEELYIDIIEQYLEEYIPRLLSNSFEAYDDPEKAIEAYLEESMDELNSNPLLRQLFLDDDVNQLLEQFSDEELSEGHERSVEFFLPYIEQWYDESKVTGPDPETIAHTLRLVTRLEFSKEHVGRERYPAVRDTLISAVAAGITDGTDESPYSEDHHE</sequence>
<evidence type="ECO:0000313" key="5">
    <source>
        <dbReference type="Proteomes" id="UP001596383"/>
    </source>
</evidence>
<proteinExistence type="predicted"/>
<comment type="caution">
    <text evidence="4">The sequence shown here is derived from an EMBL/GenBank/DDBJ whole genome shotgun (WGS) entry which is preliminary data.</text>
</comment>
<accession>A0ABD5SSU5</accession>
<evidence type="ECO:0000256" key="1">
    <source>
        <dbReference type="ARBA" id="ARBA00023125"/>
    </source>
</evidence>
<dbReference type="EMBL" id="JBHSWV010000272">
    <property type="protein sequence ID" value="MFC6766617.1"/>
    <property type="molecule type" value="Genomic_DNA"/>
</dbReference>
<dbReference type="RefSeq" id="WP_273739573.1">
    <property type="nucleotide sequence ID" value="NZ_JAQIVI010000272.1"/>
</dbReference>
<feature type="domain" description="HTH tetR-type" evidence="3">
    <location>
        <begin position="10"/>
        <end position="70"/>
    </location>
</feature>
<dbReference type="InterPro" id="IPR009057">
    <property type="entry name" value="Homeodomain-like_sf"/>
</dbReference>